<dbReference type="PRINTS" id="PR00413">
    <property type="entry name" value="HADHALOGNASE"/>
</dbReference>
<proteinExistence type="predicted"/>
<dbReference type="RefSeq" id="WP_130782838.1">
    <property type="nucleotide sequence ID" value="NZ_BIMR01000330.1"/>
</dbReference>
<sequence>MTAVVLDLGNVLVRWDPYGPFVGRLDRSEVDRFFSDVDFAAFNHHQDAGRSWADARVELAATFPQHVAALDLYVAHFADSLPGPVPGSARVVRDLVDRGVPTFGLTNWSAETYHLAEPAAPAIGHLDAVLVSGEVGLAKPDPRVFRLLAERFALDPARTVFADDSPVNVAAAAAVGFDAVLFTDAATLRADLETRGLLVPEAGSTAPAT</sequence>
<dbReference type="EMBL" id="BIMR01000330">
    <property type="protein sequence ID" value="GCE78186.1"/>
    <property type="molecule type" value="Genomic_DNA"/>
</dbReference>
<dbReference type="Proteomes" id="UP000289954">
    <property type="component" value="Unassembled WGS sequence"/>
</dbReference>
<dbReference type="NCBIfam" id="TIGR01509">
    <property type="entry name" value="HAD-SF-IA-v3"/>
    <property type="match status" value="1"/>
</dbReference>
<dbReference type="OrthoDB" id="9797415at2"/>
<protein>
    <submittedName>
        <fullName evidence="1">Haloacid dehalogenase</fullName>
    </submittedName>
</protein>
<organism evidence="1 2">
    <name type="scientific">Cellulomonas biazotea</name>
    <dbReference type="NCBI Taxonomy" id="1709"/>
    <lineage>
        <taxon>Bacteria</taxon>
        <taxon>Bacillati</taxon>
        <taxon>Actinomycetota</taxon>
        <taxon>Actinomycetes</taxon>
        <taxon>Micrococcales</taxon>
        <taxon>Cellulomonadaceae</taxon>
        <taxon>Cellulomonas</taxon>
    </lineage>
</organism>
<dbReference type="InterPro" id="IPR023214">
    <property type="entry name" value="HAD_sf"/>
</dbReference>
<dbReference type="PANTHER" id="PTHR43611:SF3">
    <property type="entry name" value="FLAVIN MONONUCLEOTIDE HYDROLASE 1, CHLOROPLATIC"/>
    <property type="match status" value="1"/>
</dbReference>
<dbReference type="InterPro" id="IPR006439">
    <property type="entry name" value="HAD-SF_hydro_IA"/>
</dbReference>
<gene>
    <name evidence="1" type="ORF">CBZ_32420</name>
</gene>
<dbReference type="InterPro" id="IPR036412">
    <property type="entry name" value="HAD-like_sf"/>
</dbReference>
<dbReference type="Gene3D" id="3.40.50.1000">
    <property type="entry name" value="HAD superfamily/HAD-like"/>
    <property type="match status" value="1"/>
</dbReference>
<dbReference type="Pfam" id="PF00702">
    <property type="entry name" value="Hydrolase"/>
    <property type="match status" value="1"/>
</dbReference>
<dbReference type="PANTHER" id="PTHR43611">
    <property type="entry name" value="ALPHA-D-GLUCOSE 1-PHOSPHATE PHOSPHATASE"/>
    <property type="match status" value="1"/>
</dbReference>
<dbReference type="SUPFAM" id="SSF56784">
    <property type="entry name" value="HAD-like"/>
    <property type="match status" value="1"/>
</dbReference>
<dbReference type="SFLD" id="SFLDS00003">
    <property type="entry name" value="Haloacid_Dehalogenase"/>
    <property type="match status" value="1"/>
</dbReference>
<comment type="caution">
    <text evidence="1">The sequence shown here is derived from an EMBL/GenBank/DDBJ whole genome shotgun (WGS) entry which is preliminary data.</text>
</comment>
<evidence type="ECO:0000313" key="2">
    <source>
        <dbReference type="Proteomes" id="UP000289954"/>
    </source>
</evidence>
<name>A0A402DVT0_9CELL</name>
<dbReference type="SFLD" id="SFLDG01129">
    <property type="entry name" value="C1.5:_HAD__Beta-PGM__Phosphata"/>
    <property type="match status" value="1"/>
</dbReference>
<accession>A0A402DVT0</accession>
<keyword evidence="2" id="KW-1185">Reference proteome</keyword>
<reference evidence="1 2" key="1">
    <citation type="submission" date="2019-01" db="EMBL/GenBank/DDBJ databases">
        <title>Draft genome sequence of Cellulomonas takizawaensis strain TKZ-21.</title>
        <authorList>
            <person name="Yamamura H."/>
            <person name="Hayashi T."/>
            <person name="Hamada M."/>
            <person name="Serisawa Y."/>
            <person name="Matsuyama K."/>
            <person name="Nakagawa Y."/>
            <person name="Otoguro M."/>
            <person name="Yanagida F."/>
            <person name="Hayakawa M."/>
        </authorList>
    </citation>
    <scope>NUCLEOTIDE SEQUENCE [LARGE SCALE GENOMIC DNA]</scope>
    <source>
        <strain evidence="1 2">NBRC12680</strain>
    </source>
</reference>
<dbReference type="AlphaFoldDB" id="A0A402DVT0"/>
<evidence type="ECO:0000313" key="1">
    <source>
        <dbReference type="EMBL" id="GCE78186.1"/>
    </source>
</evidence>